<evidence type="ECO:0000256" key="2">
    <source>
        <dbReference type="ARBA" id="ARBA00009779"/>
    </source>
</evidence>
<dbReference type="GO" id="GO:0006508">
    <property type="term" value="P:proteolysis"/>
    <property type="evidence" value="ECO:0007669"/>
    <property type="project" value="UniProtKB-KW"/>
</dbReference>
<protein>
    <recommendedName>
        <fullName evidence="12">Protease HtpX homolog</fullName>
        <ecNumber evidence="12">3.4.24.-</ecNumber>
    </recommendedName>
</protein>
<comment type="cofactor">
    <cofactor evidence="12">
        <name>Zn(2+)</name>
        <dbReference type="ChEBI" id="CHEBI:29105"/>
    </cofactor>
    <text evidence="12">Binds 1 zinc ion per subunit.</text>
</comment>
<feature type="binding site" evidence="12">
    <location>
        <position position="151"/>
    </location>
    <ligand>
        <name>Zn(2+)</name>
        <dbReference type="ChEBI" id="CHEBI:29105"/>
        <note>catalytic</note>
    </ligand>
</feature>
<evidence type="ECO:0000256" key="9">
    <source>
        <dbReference type="ARBA" id="ARBA00022989"/>
    </source>
</evidence>
<feature type="transmembrane region" description="Helical" evidence="12">
    <location>
        <begin position="38"/>
        <end position="60"/>
    </location>
</feature>
<dbReference type="OrthoDB" id="15218at2"/>
<comment type="similarity">
    <text evidence="2 12">Belongs to the peptidase M48B family.</text>
</comment>
<dbReference type="PANTHER" id="PTHR43221">
    <property type="entry name" value="PROTEASE HTPX"/>
    <property type="match status" value="1"/>
</dbReference>
<evidence type="ECO:0000256" key="4">
    <source>
        <dbReference type="ARBA" id="ARBA00022670"/>
    </source>
</evidence>
<keyword evidence="10 12" id="KW-0482">Metalloprotease</keyword>
<dbReference type="RefSeq" id="WP_074925798.1">
    <property type="nucleotide sequence ID" value="NZ_FPBL01000001.1"/>
</dbReference>
<dbReference type="InterPro" id="IPR050083">
    <property type="entry name" value="HtpX_protease"/>
</dbReference>
<keyword evidence="8 12" id="KW-0862">Zinc</keyword>
<name>A0A1I7EUF7_9PROT</name>
<dbReference type="GO" id="GO:0008270">
    <property type="term" value="F:zinc ion binding"/>
    <property type="evidence" value="ECO:0007669"/>
    <property type="project" value="UniProtKB-UniRule"/>
</dbReference>
<feature type="domain" description="Peptidase M48" evidence="13">
    <location>
        <begin position="81"/>
        <end position="291"/>
    </location>
</feature>
<reference evidence="14 15" key="1">
    <citation type="submission" date="2016-10" db="EMBL/GenBank/DDBJ databases">
        <authorList>
            <person name="de Groot N.N."/>
        </authorList>
    </citation>
    <scope>NUCLEOTIDE SEQUENCE [LARGE SCALE GENOMIC DNA]</scope>
    <source>
        <strain evidence="14 15">Nm24</strain>
    </source>
</reference>
<feature type="transmembrane region" description="Helical" evidence="12">
    <location>
        <begin position="5"/>
        <end position="26"/>
    </location>
</feature>
<dbReference type="CDD" id="cd07335">
    <property type="entry name" value="M48B_HtpX_like"/>
    <property type="match status" value="1"/>
</dbReference>
<dbReference type="EMBL" id="FPBL01000001">
    <property type="protein sequence ID" value="SFU27532.1"/>
    <property type="molecule type" value="Genomic_DNA"/>
</dbReference>
<evidence type="ECO:0000256" key="12">
    <source>
        <dbReference type="HAMAP-Rule" id="MF_00188"/>
    </source>
</evidence>
<evidence type="ECO:0000313" key="14">
    <source>
        <dbReference type="EMBL" id="SFU27532.1"/>
    </source>
</evidence>
<evidence type="ECO:0000256" key="3">
    <source>
        <dbReference type="ARBA" id="ARBA00022475"/>
    </source>
</evidence>
<keyword evidence="11 12" id="KW-0472">Membrane</keyword>
<dbReference type="InterPro" id="IPR022919">
    <property type="entry name" value="Pept_M48_protease_HtpX"/>
</dbReference>
<feature type="transmembrane region" description="Helical" evidence="12">
    <location>
        <begin position="198"/>
        <end position="219"/>
    </location>
</feature>
<keyword evidence="3 12" id="KW-1003">Cell membrane</keyword>
<keyword evidence="14" id="KW-0346">Stress response</keyword>
<evidence type="ECO:0000256" key="11">
    <source>
        <dbReference type="ARBA" id="ARBA00023136"/>
    </source>
</evidence>
<dbReference type="GO" id="GO:0004222">
    <property type="term" value="F:metalloendopeptidase activity"/>
    <property type="evidence" value="ECO:0007669"/>
    <property type="project" value="UniProtKB-UniRule"/>
</dbReference>
<accession>A0A1I7EUF7</accession>
<keyword evidence="4 12" id="KW-0645">Protease</keyword>
<dbReference type="Proteomes" id="UP000183926">
    <property type="component" value="Unassembled WGS sequence"/>
</dbReference>
<keyword evidence="9 12" id="KW-1133">Transmembrane helix</keyword>
<keyword evidence="7 12" id="KW-0378">Hydrolase</keyword>
<evidence type="ECO:0000256" key="8">
    <source>
        <dbReference type="ARBA" id="ARBA00022833"/>
    </source>
</evidence>
<comment type="subcellular location">
    <subcellularLocation>
        <location evidence="1 12">Cell membrane</location>
        <topology evidence="1 12">Multi-pass membrane protein</topology>
    </subcellularLocation>
</comment>
<evidence type="ECO:0000256" key="1">
    <source>
        <dbReference type="ARBA" id="ARBA00004651"/>
    </source>
</evidence>
<dbReference type="NCBIfam" id="NF003965">
    <property type="entry name" value="PRK05457.1"/>
    <property type="match status" value="1"/>
</dbReference>
<gene>
    <name evidence="12" type="primary">htpX</name>
    <name evidence="14" type="ORF">SAMN05216339_10149</name>
</gene>
<organism evidence="14 15">
    <name type="scientific">Nitrosomonas eutropha</name>
    <dbReference type="NCBI Taxonomy" id="916"/>
    <lineage>
        <taxon>Bacteria</taxon>
        <taxon>Pseudomonadati</taxon>
        <taxon>Pseudomonadota</taxon>
        <taxon>Betaproteobacteria</taxon>
        <taxon>Nitrosomonadales</taxon>
        <taxon>Nitrosomonadaceae</taxon>
        <taxon>Nitrosomonas</taxon>
    </lineage>
</organism>
<evidence type="ECO:0000256" key="5">
    <source>
        <dbReference type="ARBA" id="ARBA00022692"/>
    </source>
</evidence>
<keyword evidence="6 12" id="KW-0479">Metal-binding</keyword>
<dbReference type="Pfam" id="PF01435">
    <property type="entry name" value="Peptidase_M48"/>
    <property type="match status" value="1"/>
</dbReference>
<evidence type="ECO:0000259" key="13">
    <source>
        <dbReference type="Pfam" id="PF01435"/>
    </source>
</evidence>
<dbReference type="PANTHER" id="PTHR43221:SF1">
    <property type="entry name" value="PROTEASE HTPX"/>
    <property type="match status" value="1"/>
</dbReference>
<evidence type="ECO:0000313" key="15">
    <source>
        <dbReference type="Proteomes" id="UP000183926"/>
    </source>
</evidence>
<feature type="transmembrane region" description="Helical" evidence="12">
    <location>
        <begin position="157"/>
        <end position="178"/>
    </location>
</feature>
<evidence type="ECO:0000256" key="7">
    <source>
        <dbReference type="ARBA" id="ARBA00022801"/>
    </source>
</evidence>
<dbReference type="GO" id="GO:0005886">
    <property type="term" value="C:plasma membrane"/>
    <property type="evidence" value="ECO:0007669"/>
    <property type="project" value="UniProtKB-SubCell"/>
</dbReference>
<evidence type="ECO:0000256" key="6">
    <source>
        <dbReference type="ARBA" id="ARBA00022723"/>
    </source>
</evidence>
<evidence type="ECO:0000256" key="10">
    <source>
        <dbReference type="ARBA" id="ARBA00023049"/>
    </source>
</evidence>
<feature type="active site" evidence="12">
    <location>
        <position position="148"/>
    </location>
</feature>
<dbReference type="Gene3D" id="3.30.2010.10">
    <property type="entry name" value="Metalloproteases ('zincins'), catalytic domain"/>
    <property type="match status" value="1"/>
</dbReference>
<feature type="binding site" evidence="12">
    <location>
        <position position="224"/>
    </location>
    <ligand>
        <name>Zn(2+)</name>
        <dbReference type="ChEBI" id="CHEBI:29105"/>
        <note>catalytic</note>
    </ligand>
</feature>
<dbReference type="HAMAP" id="MF_00188">
    <property type="entry name" value="Pept_M48_protease_HtpX"/>
    <property type="match status" value="1"/>
</dbReference>
<dbReference type="AlphaFoldDB" id="A0A1I7EUF7"/>
<feature type="binding site" evidence="12">
    <location>
        <position position="147"/>
    </location>
    <ligand>
        <name>Zn(2+)</name>
        <dbReference type="ChEBI" id="CHEBI:29105"/>
        <note>catalytic</note>
    </ligand>
</feature>
<dbReference type="EC" id="3.4.24.-" evidence="12"/>
<dbReference type="InterPro" id="IPR001915">
    <property type="entry name" value="Peptidase_M48"/>
</dbReference>
<sequence>MKRIFLFIVTNLAILVMLSITLRLLGVDRILDAEGSGLNFNALLVLSVVIGFGGSFISLAMSKWSAKHMTGATVIEIPSNSTEGWLVETVRRQAKAAGVGMPEVAIYDSPDINAFATGMNRNNALVAVSSGLLQKMSRDEAEAVLAHEVSHIANGDMVTLALIQGVVNTFVIFLSRIIGHVIDRAVFRTEEGHGPAYFITSLIAQLVLGILATTIVMWFSRQREFRADAGSAQISGRDKMIAALRRLQQEYEPSHLPDKIAAFGISGQKSQIGRLFMSHPPLEERIQALQSA</sequence>
<keyword evidence="5 12" id="KW-0812">Transmembrane</keyword>
<proteinExistence type="inferred from homology"/>